<dbReference type="AlphaFoldDB" id="A0A564GPK0"/>
<dbReference type="Proteomes" id="UP000317374">
    <property type="component" value="Unassembled WGS sequence"/>
</dbReference>
<organism evidence="1 2">
    <name type="scientific">Klebsiella huaxiensis</name>
    <dbReference type="NCBI Taxonomy" id="2153354"/>
    <lineage>
        <taxon>Bacteria</taxon>
        <taxon>Pseudomonadati</taxon>
        <taxon>Pseudomonadota</taxon>
        <taxon>Gammaproteobacteria</taxon>
        <taxon>Enterobacterales</taxon>
        <taxon>Enterobacteriaceae</taxon>
        <taxon>Klebsiella/Raoultella group</taxon>
        <taxon>Klebsiella</taxon>
    </lineage>
</organism>
<accession>A0A564GPK0</accession>
<sequence length="82" mass="9469">METLSELNIPVRYGQPKIRVYLNRHGEEKSFLYSYCDYQAAPADGGAPWLSIRLLTLMHYLEYGDGDFEKQMVLHIDDNDVG</sequence>
<dbReference type="EMBL" id="CABGGW010000001">
    <property type="protein sequence ID" value="VUS21849.1"/>
    <property type="molecule type" value="Genomic_DNA"/>
</dbReference>
<reference evidence="1 2" key="1">
    <citation type="submission" date="2019-07" db="EMBL/GenBank/DDBJ databases">
        <authorList>
            <person name="Brisse S."/>
            <person name="Rodrigues C."/>
            <person name="Thorpe H."/>
        </authorList>
    </citation>
    <scope>NUCLEOTIDE SEQUENCE [LARGE SCALE GENOMIC DNA]</scope>
    <source>
        <strain evidence="1">SB6422</strain>
    </source>
</reference>
<name>A0A564GPK0_9ENTR</name>
<evidence type="ECO:0000313" key="2">
    <source>
        <dbReference type="Proteomes" id="UP000317374"/>
    </source>
</evidence>
<dbReference type="RefSeq" id="WP_142511971.1">
    <property type="nucleotide sequence ID" value="NZ_CABGGW010000001.1"/>
</dbReference>
<proteinExistence type="predicted"/>
<evidence type="ECO:0000313" key="1">
    <source>
        <dbReference type="EMBL" id="VUS21849.1"/>
    </source>
</evidence>
<gene>
    <name evidence="1" type="ORF">SB6422_00022</name>
</gene>
<protein>
    <submittedName>
        <fullName evidence="1">Uncharacterized protein</fullName>
    </submittedName>
</protein>
<dbReference type="OrthoDB" id="76904at543"/>